<dbReference type="EMBL" id="KB107104">
    <property type="protein sequence ID" value="ELK30366.1"/>
    <property type="molecule type" value="Genomic_DNA"/>
</dbReference>
<keyword evidence="2" id="KW-1185">Reference proteome</keyword>
<dbReference type="AlphaFoldDB" id="L5LW96"/>
<evidence type="ECO:0000313" key="1">
    <source>
        <dbReference type="EMBL" id="ELK30366.1"/>
    </source>
</evidence>
<protein>
    <submittedName>
        <fullName evidence="1">Uncharacterized protein</fullName>
    </submittedName>
</protein>
<proteinExistence type="predicted"/>
<organism evidence="1 2">
    <name type="scientific">Myotis davidii</name>
    <name type="common">David's myotis</name>
    <dbReference type="NCBI Taxonomy" id="225400"/>
    <lineage>
        <taxon>Eukaryota</taxon>
        <taxon>Metazoa</taxon>
        <taxon>Chordata</taxon>
        <taxon>Craniata</taxon>
        <taxon>Vertebrata</taxon>
        <taxon>Euteleostomi</taxon>
        <taxon>Mammalia</taxon>
        <taxon>Eutheria</taxon>
        <taxon>Laurasiatheria</taxon>
        <taxon>Chiroptera</taxon>
        <taxon>Yangochiroptera</taxon>
        <taxon>Vespertilionidae</taxon>
        <taxon>Myotis</taxon>
    </lineage>
</organism>
<accession>L5LW96</accession>
<gene>
    <name evidence="1" type="ORF">MDA_GLEAN10010933</name>
</gene>
<dbReference type="Proteomes" id="UP000010556">
    <property type="component" value="Unassembled WGS sequence"/>
</dbReference>
<sequence>MWLGKVISSPTSACQVLGCPGCCLACCPIAPFAIADPGAQGTAEPGAQDAAVPAAHPSLRDCRSGAKGWLHPVPSCCHACGPVLPFMIAYQRAADMAAPDTQGAAVPVALPLPSHGRSEGRRHSCTMALHPVPRVLLCLLPSPSLHDRIPGGPRHGCTQSHLGSRACGPTLPFVIADQRAAGTAEPWGCTRCPWCRRPWGLGPPFTISDQGSTGQPAPLAPGVLHSGSLFLRSP</sequence>
<reference evidence="2" key="1">
    <citation type="journal article" date="2013" name="Science">
        <title>Comparative analysis of bat genomes provides insight into the evolution of flight and immunity.</title>
        <authorList>
            <person name="Zhang G."/>
            <person name="Cowled C."/>
            <person name="Shi Z."/>
            <person name="Huang Z."/>
            <person name="Bishop-Lilly K.A."/>
            <person name="Fang X."/>
            <person name="Wynne J.W."/>
            <person name="Xiong Z."/>
            <person name="Baker M.L."/>
            <person name="Zhao W."/>
            <person name="Tachedjian M."/>
            <person name="Zhu Y."/>
            <person name="Zhou P."/>
            <person name="Jiang X."/>
            <person name="Ng J."/>
            <person name="Yang L."/>
            <person name="Wu L."/>
            <person name="Xiao J."/>
            <person name="Feng Y."/>
            <person name="Chen Y."/>
            <person name="Sun X."/>
            <person name="Zhang Y."/>
            <person name="Marsh G.A."/>
            <person name="Crameri G."/>
            <person name="Broder C.C."/>
            <person name="Frey K.G."/>
            <person name="Wang L.F."/>
            <person name="Wang J."/>
        </authorList>
    </citation>
    <scope>NUCLEOTIDE SEQUENCE [LARGE SCALE GENOMIC DNA]</scope>
</reference>
<evidence type="ECO:0000313" key="2">
    <source>
        <dbReference type="Proteomes" id="UP000010556"/>
    </source>
</evidence>
<name>L5LW96_MYODS</name>